<sequence>MTKRTESHKMLCDDDELERELQREIEEEARERTRNQSTSDSPAFPTGLDKMTPQSVISALNHTTDASTPSKSTQLNEAVLRTTLLPESENSKLSISNRGNIWQENNNQSLPYYSDTLISKADLNIEQVYSQQNYASPGLPANIIDNESFHNQTQEIIDGSKSDLINPVLDKVRLYLSKLKCDISFLNAIISALFL</sequence>
<keyword evidence="3" id="KW-1185">Reference proteome</keyword>
<name>A0A448WN17_9PLAT</name>
<feature type="region of interest" description="Disordered" evidence="1">
    <location>
        <begin position="1"/>
        <end position="49"/>
    </location>
</feature>
<comment type="caution">
    <text evidence="2">The sequence shown here is derived from an EMBL/GenBank/DDBJ whole genome shotgun (WGS) entry which is preliminary data.</text>
</comment>
<dbReference type="AlphaFoldDB" id="A0A448WN17"/>
<evidence type="ECO:0000313" key="3">
    <source>
        <dbReference type="Proteomes" id="UP000784294"/>
    </source>
</evidence>
<evidence type="ECO:0000313" key="2">
    <source>
        <dbReference type="EMBL" id="VEL15602.1"/>
    </source>
</evidence>
<dbReference type="Proteomes" id="UP000784294">
    <property type="component" value="Unassembled WGS sequence"/>
</dbReference>
<protein>
    <submittedName>
        <fullName evidence="2">Uncharacterized protein</fullName>
    </submittedName>
</protein>
<feature type="compositionally biased region" description="Basic and acidic residues" evidence="1">
    <location>
        <begin position="19"/>
        <end position="34"/>
    </location>
</feature>
<reference evidence="2" key="1">
    <citation type="submission" date="2018-11" db="EMBL/GenBank/DDBJ databases">
        <authorList>
            <consortium name="Pathogen Informatics"/>
        </authorList>
    </citation>
    <scope>NUCLEOTIDE SEQUENCE</scope>
</reference>
<dbReference type="EMBL" id="CAAALY010025173">
    <property type="protein sequence ID" value="VEL15602.1"/>
    <property type="molecule type" value="Genomic_DNA"/>
</dbReference>
<feature type="compositionally biased region" description="Basic and acidic residues" evidence="1">
    <location>
        <begin position="1"/>
        <end position="12"/>
    </location>
</feature>
<evidence type="ECO:0000256" key="1">
    <source>
        <dbReference type="SAM" id="MobiDB-lite"/>
    </source>
</evidence>
<proteinExistence type="predicted"/>
<organism evidence="2 3">
    <name type="scientific">Protopolystoma xenopodis</name>
    <dbReference type="NCBI Taxonomy" id="117903"/>
    <lineage>
        <taxon>Eukaryota</taxon>
        <taxon>Metazoa</taxon>
        <taxon>Spiralia</taxon>
        <taxon>Lophotrochozoa</taxon>
        <taxon>Platyhelminthes</taxon>
        <taxon>Monogenea</taxon>
        <taxon>Polyopisthocotylea</taxon>
        <taxon>Polystomatidea</taxon>
        <taxon>Polystomatidae</taxon>
        <taxon>Protopolystoma</taxon>
    </lineage>
</organism>
<accession>A0A448WN17</accession>
<gene>
    <name evidence="2" type="ORF">PXEA_LOCUS9042</name>
</gene>